<evidence type="ECO:0000313" key="2">
    <source>
        <dbReference type="EMBL" id="KAL1606766.1"/>
    </source>
</evidence>
<dbReference type="Proteomes" id="UP001521785">
    <property type="component" value="Unassembled WGS sequence"/>
</dbReference>
<sequence length="226" mass="23743">MYADEDDDDDEVDVSDGSGPSVHLQSLLRLRRPATGVSGQESLSDSEESRLSPARGPLGRGEVCNEANEEVDEDEGMDSEGDAVETDFVLIDKVVVVSDASAGVVPSEETVETEDSISEWASVNFTVLISSSSGVRKDTRFSAGNNGLAAAILRGFGPLESMERTLCGCLYGMMLVAESVEADVRADDSVDAELGVDALFGALQLLSMDRRSLDGRPVAGAAEAGC</sequence>
<feature type="compositionally biased region" description="Acidic residues" evidence="1">
    <location>
        <begin position="1"/>
        <end position="14"/>
    </location>
</feature>
<evidence type="ECO:0000313" key="3">
    <source>
        <dbReference type="Proteomes" id="UP001521785"/>
    </source>
</evidence>
<gene>
    <name evidence="2" type="ORF">SLS60_004173</name>
</gene>
<organism evidence="2 3">
    <name type="scientific">Paraconiothyrium brasiliense</name>
    <dbReference type="NCBI Taxonomy" id="300254"/>
    <lineage>
        <taxon>Eukaryota</taxon>
        <taxon>Fungi</taxon>
        <taxon>Dikarya</taxon>
        <taxon>Ascomycota</taxon>
        <taxon>Pezizomycotina</taxon>
        <taxon>Dothideomycetes</taxon>
        <taxon>Pleosporomycetidae</taxon>
        <taxon>Pleosporales</taxon>
        <taxon>Massarineae</taxon>
        <taxon>Didymosphaeriaceae</taxon>
        <taxon>Paraconiothyrium</taxon>
    </lineage>
</organism>
<evidence type="ECO:0000256" key="1">
    <source>
        <dbReference type="SAM" id="MobiDB-lite"/>
    </source>
</evidence>
<keyword evidence="3" id="KW-1185">Reference proteome</keyword>
<reference evidence="2 3" key="1">
    <citation type="submission" date="2024-02" db="EMBL/GenBank/DDBJ databases">
        <title>De novo assembly and annotation of 12 fungi associated with fruit tree decline syndrome in Ontario, Canada.</title>
        <authorList>
            <person name="Sulman M."/>
            <person name="Ellouze W."/>
            <person name="Ilyukhin E."/>
        </authorList>
    </citation>
    <scope>NUCLEOTIDE SEQUENCE [LARGE SCALE GENOMIC DNA]</scope>
    <source>
        <strain evidence="2 3">M42-189</strain>
    </source>
</reference>
<protein>
    <submittedName>
        <fullName evidence="2">Uncharacterized protein</fullName>
    </submittedName>
</protein>
<proteinExistence type="predicted"/>
<accession>A0ABR3RQS8</accession>
<dbReference type="EMBL" id="JAKJXO020000004">
    <property type="protein sequence ID" value="KAL1606766.1"/>
    <property type="molecule type" value="Genomic_DNA"/>
</dbReference>
<comment type="caution">
    <text evidence="2">The sequence shown here is derived from an EMBL/GenBank/DDBJ whole genome shotgun (WGS) entry which is preliminary data.</text>
</comment>
<feature type="region of interest" description="Disordered" evidence="1">
    <location>
        <begin position="1"/>
        <end position="63"/>
    </location>
</feature>
<name>A0ABR3RQS8_9PLEO</name>